<name>A0ABT5VFW8_9BACI</name>
<dbReference type="PANTHER" id="PTHR41983:SF2">
    <property type="entry name" value="SHORT-CHAIN FATTY ACID TRANSPORTER-RELATED"/>
    <property type="match status" value="1"/>
</dbReference>
<dbReference type="PANTHER" id="PTHR41983">
    <property type="entry name" value="SHORT-CHAIN FATTY ACID TRANSPORTER-RELATED"/>
    <property type="match status" value="1"/>
</dbReference>
<keyword evidence="3" id="KW-1185">Reference proteome</keyword>
<keyword evidence="1" id="KW-0812">Transmembrane</keyword>
<feature type="transmembrane region" description="Helical" evidence="1">
    <location>
        <begin position="39"/>
        <end position="61"/>
    </location>
</feature>
<evidence type="ECO:0000313" key="2">
    <source>
        <dbReference type="EMBL" id="MDE5414349.1"/>
    </source>
</evidence>
<evidence type="ECO:0000313" key="3">
    <source>
        <dbReference type="Proteomes" id="UP001148125"/>
    </source>
</evidence>
<feature type="transmembrane region" description="Helical" evidence="1">
    <location>
        <begin position="360"/>
        <end position="376"/>
    </location>
</feature>
<feature type="transmembrane region" description="Helical" evidence="1">
    <location>
        <begin position="288"/>
        <end position="308"/>
    </location>
</feature>
<comment type="caution">
    <text evidence="2">The sequence shown here is derived from an EMBL/GenBank/DDBJ whole genome shotgun (WGS) entry which is preliminary data.</text>
</comment>
<evidence type="ECO:0000256" key="1">
    <source>
        <dbReference type="SAM" id="Phobius"/>
    </source>
</evidence>
<dbReference type="Proteomes" id="UP001148125">
    <property type="component" value="Unassembled WGS sequence"/>
</dbReference>
<dbReference type="EMBL" id="JAOTPO010000008">
    <property type="protein sequence ID" value="MDE5414349.1"/>
    <property type="molecule type" value="Genomic_DNA"/>
</dbReference>
<protein>
    <submittedName>
        <fullName evidence="2">TIGR00366 family protein</fullName>
    </submittedName>
</protein>
<sequence length="460" mass="50311">MKPEQMPQQNLPRKGPGDNLLAKVAMFFSKISERWLPDAFVFAVLLTVITFLGGIFITSSSPFEMMTYWGDGMWSLLTFTAQIITTFIMSYALALTKPVARGLEKVASLCKTPNTAIIVVTFSALAASLISWAFGLVVAGIMAKLVAKKVHDVDYRVLVAAGYSGFVIWEGGLSSSPALFVATEGHNFQEMVGLIPTSTTLFSAINIVIVCIVFFTLPFIMKMIHPKKKEDRFIIDQKLLQEEAEEVKEEKRTAINDKLDRSRSIVMIGGILGLAYLINHFYTNGFALDLNTVNLIFLTFVLLLYGNVKELGTGLKRASGSVGQFALQYPFYAGIMGMMTASGLAIWISNIFADIATTKTLPLFTFFAAGILNMFVPSGGGQWAIQAPIFLPTAMELGVDPAKIVLAVAWGDAWTNMIQPFWALPLLAIAGLKIRDIMGFTVITLLYTGIVISAVFLILS</sequence>
<gene>
    <name evidence="2" type="ORF">N7Z68_13290</name>
</gene>
<proteinExistence type="predicted"/>
<dbReference type="RefSeq" id="WP_275118958.1">
    <property type="nucleotide sequence ID" value="NZ_JAOTPO010000008.1"/>
</dbReference>
<keyword evidence="1" id="KW-1133">Transmembrane helix</keyword>
<feature type="transmembrane region" description="Helical" evidence="1">
    <location>
        <begin position="265"/>
        <end position="282"/>
    </location>
</feature>
<dbReference type="Pfam" id="PF02667">
    <property type="entry name" value="SCFA_trans"/>
    <property type="match status" value="1"/>
</dbReference>
<dbReference type="InterPro" id="IPR006160">
    <property type="entry name" value="SCFA_transpt_AtoE"/>
</dbReference>
<reference evidence="2" key="1">
    <citation type="submission" date="2024-05" db="EMBL/GenBank/DDBJ databases">
        <title>Alkalihalobacillus sp. strain MEB203 novel alkaliphilic bacterium from Lonar Lake, India.</title>
        <authorList>
            <person name="Joshi A."/>
            <person name="Thite S."/>
            <person name="Mengade P."/>
        </authorList>
    </citation>
    <scope>NUCLEOTIDE SEQUENCE</scope>
    <source>
        <strain evidence="2">MEB 203</strain>
    </source>
</reference>
<feature type="transmembrane region" description="Helical" evidence="1">
    <location>
        <begin position="116"/>
        <end position="143"/>
    </location>
</feature>
<feature type="transmembrane region" description="Helical" evidence="1">
    <location>
        <begin position="201"/>
        <end position="220"/>
    </location>
</feature>
<feature type="transmembrane region" description="Helical" evidence="1">
    <location>
        <begin position="329"/>
        <end position="348"/>
    </location>
</feature>
<organism evidence="2 3">
    <name type="scientific">Alkalihalobacterium chitinilyticum</name>
    <dbReference type="NCBI Taxonomy" id="2980103"/>
    <lineage>
        <taxon>Bacteria</taxon>
        <taxon>Bacillati</taxon>
        <taxon>Bacillota</taxon>
        <taxon>Bacilli</taxon>
        <taxon>Bacillales</taxon>
        <taxon>Bacillaceae</taxon>
        <taxon>Alkalihalobacterium</taxon>
    </lineage>
</organism>
<feature type="transmembrane region" description="Helical" evidence="1">
    <location>
        <begin position="73"/>
        <end position="95"/>
    </location>
</feature>
<feature type="transmembrane region" description="Helical" evidence="1">
    <location>
        <begin position="437"/>
        <end position="459"/>
    </location>
</feature>
<accession>A0ABT5VFW8</accession>
<keyword evidence="1" id="KW-0472">Membrane</keyword>